<evidence type="ECO:0000313" key="7">
    <source>
        <dbReference type="Proteomes" id="UP000644693"/>
    </source>
</evidence>
<dbReference type="Gene3D" id="2.30.110.10">
    <property type="entry name" value="Electron Transport, Fmn-binding Protein, Chain A"/>
    <property type="match status" value="1"/>
</dbReference>
<comment type="caution">
    <text evidence="6">The sequence shown here is derived from an EMBL/GenBank/DDBJ whole genome shotgun (WGS) entry which is preliminary data.</text>
</comment>
<gene>
    <name evidence="6" type="ORF">GCM10007053_14650</name>
</gene>
<keyword evidence="3" id="KW-0288">FMN</keyword>
<evidence type="ECO:0000256" key="4">
    <source>
        <dbReference type="ARBA" id="ARBA00038054"/>
    </source>
</evidence>
<dbReference type="Proteomes" id="UP000644693">
    <property type="component" value="Unassembled WGS sequence"/>
</dbReference>
<dbReference type="EMBL" id="BMYM01000001">
    <property type="protein sequence ID" value="GHD31515.1"/>
    <property type="molecule type" value="Genomic_DNA"/>
</dbReference>
<sequence>MQLDNAAINALEKRYRAALINSVTGFKPANVVGTADSEGNSNLAIISSVFHLGSQPPLIGMIIRPSPVERHTLDNVLDTGSYTINHVASSFIEAAHQTAARYPRQQSEFVATGLTELYVDGVHAPFVAEANIRLGMALREHHPLAINGTHMVIGEIQWLDIPDACVAEDGSIDLAAAETVALSGLDSYHSTQRVARMAYAKPDLPPKKLDQ</sequence>
<evidence type="ECO:0000313" key="6">
    <source>
        <dbReference type="EMBL" id="GHD31515.1"/>
    </source>
</evidence>
<dbReference type="Pfam" id="PF01613">
    <property type="entry name" value="Flavin_Reduct"/>
    <property type="match status" value="1"/>
</dbReference>
<organism evidence="6 7">
    <name type="scientific">Parahalioglobus pacificus</name>
    <dbReference type="NCBI Taxonomy" id="930806"/>
    <lineage>
        <taxon>Bacteria</taxon>
        <taxon>Pseudomonadati</taxon>
        <taxon>Pseudomonadota</taxon>
        <taxon>Gammaproteobacteria</taxon>
        <taxon>Cellvibrionales</taxon>
        <taxon>Halieaceae</taxon>
        <taxon>Parahalioglobus</taxon>
    </lineage>
</organism>
<dbReference type="SUPFAM" id="SSF50475">
    <property type="entry name" value="FMN-binding split barrel"/>
    <property type="match status" value="1"/>
</dbReference>
<dbReference type="SMART" id="SM00903">
    <property type="entry name" value="Flavin_Reduct"/>
    <property type="match status" value="1"/>
</dbReference>
<reference evidence="6" key="2">
    <citation type="submission" date="2020-09" db="EMBL/GenBank/DDBJ databases">
        <authorList>
            <person name="Sun Q."/>
            <person name="Kim S."/>
        </authorList>
    </citation>
    <scope>NUCLEOTIDE SEQUENCE</scope>
    <source>
        <strain evidence="6">KCTC 23430</strain>
    </source>
</reference>
<evidence type="ECO:0000259" key="5">
    <source>
        <dbReference type="SMART" id="SM00903"/>
    </source>
</evidence>
<proteinExistence type="inferred from homology"/>
<evidence type="ECO:0000256" key="1">
    <source>
        <dbReference type="ARBA" id="ARBA00001917"/>
    </source>
</evidence>
<comment type="cofactor">
    <cofactor evidence="1">
        <name>FMN</name>
        <dbReference type="ChEBI" id="CHEBI:58210"/>
    </cofactor>
</comment>
<evidence type="ECO:0000256" key="2">
    <source>
        <dbReference type="ARBA" id="ARBA00022630"/>
    </source>
</evidence>
<dbReference type="PANTHER" id="PTHR33798">
    <property type="entry name" value="FLAVOPROTEIN OXYGENASE"/>
    <property type="match status" value="1"/>
</dbReference>
<dbReference type="InterPro" id="IPR012349">
    <property type="entry name" value="Split_barrel_FMN-bd"/>
</dbReference>
<dbReference type="GO" id="GO:0010181">
    <property type="term" value="F:FMN binding"/>
    <property type="evidence" value="ECO:0007669"/>
    <property type="project" value="InterPro"/>
</dbReference>
<dbReference type="InterPro" id="IPR002563">
    <property type="entry name" value="Flavin_Rdtase-like_dom"/>
</dbReference>
<reference evidence="6" key="1">
    <citation type="journal article" date="2014" name="Int. J. Syst. Evol. Microbiol.">
        <title>Complete genome sequence of Corynebacterium casei LMG S-19264T (=DSM 44701T), isolated from a smear-ripened cheese.</title>
        <authorList>
            <consortium name="US DOE Joint Genome Institute (JGI-PGF)"/>
            <person name="Walter F."/>
            <person name="Albersmeier A."/>
            <person name="Kalinowski J."/>
            <person name="Ruckert C."/>
        </authorList>
    </citation>
    <scope>NUCLEOTIDE SEQUENCE</scope>
    <source>
        <strain evidence="6">KCTC 23430</strain>
    </source>
</reference>
<accession>A0A918XHY4</accession>
<dbReference type="GO" id="GO:0016646">
    <property type="term" value="F:oxidoreductase activity, acting on the CH-NH group of donors, NAD or NADP as acceptor"/>
    <property type="evidence" value="ECO:0007669"/>
    <property type="project" value="UniProtKB-ARBA"/>
</dbReference>
<dbReference type="RefSeq" id="WP_189476726.1">
    <property type="nucleotide sequence ID" value="NZ_BMYM01000001.1"/>
</dbReference>
<keyword evidence="2" id="KW-0285">Flavoprotein</keyword>
<comment type="similarity">
    <text evidence="4">Belongs to the flavoredoxin family.</text>
</comment>
<name>A0A918XHY4_9GAMM</name>
<feature type="domain" description="Flavin reductase like" evidence="5">
    <location>
        <begin position="22"/>
        <end position="175"/>
    </location>
</feature>
<dbReference type="PANTHER" id="PTHR33798:SF5">
    <property type="entry name" value="FLAVIN REDUCTASE LIKE DOMAIN-CONTAINING PROTEIN"/>
    <property type="match status" value="1"/>
</dbReference>
<keyword evidence="7" id="KW-1185">Reference proteome</keyword>
<protein>
    <submittedName>
        <fullName evidence="6">Flavin oxidoreductase</fullName>
    </submittedName>
</protein>
<dbReference type="AlphaFoldDB" id="A0A918XHY4"/>
<evidence type="ECO:0000256" key="3">
    <source>
        <dbReference type="ARBA" id="ARBA00022643"/>
    </source>
</evidence>